<name>A0A538SK48_UNCEI</name>
<organism evidence="2 3">
    <name type="scientific">Eiseniibacteriota bacterium</name>
    <dbReference type="NCBI Taxonomy" id="2212470"/>
    <lineage>
        <taxon>Bacteria</taxon>
        <taxon>Candidatus Eiseniibacteriota</taxon>
    </lineage>
</organism>
<dbReference type="PANTHER" id="PTHR30005">
    <property type="entry name" value="EXOPOLYPHOSPHATASE"/>
    <property type="match status" value="1"/>
</dbReference>
<dbReference type="InterPro" id="IPR043129">
    <property type="entry name" value="ATPase_NBD"/>
</dbReference>
<evidence type="ECO:0000313" key="2">
    <source>
        <dbReference type="EMBL" id="TMQ51743.1"/>
    </source>
</evidence>
<evidence type="ECO:0000259" key="1">
    <source>
        <dbReference type="Pfam" id="PF02541"/>
    </source>
</evidence>
<dbReference type="EMBL" id="VBOT01000055">
    <property type="protein sequence ID" value="TMQ51743.1"/>
    <property type="molecule type" value="Genomic_DNA"/>
</dbReference>
<comment type="caution">
    <text evidence="2">The sequence shown here is derived from an EMBL/GenBank/DDBJ whole genome shotgun (WGS) entry which is preliminary data.</text>
</comment>
<protein>
    <recommendedName>
        <fullName evidence="1">Ppx/GppA phosphatase N-terminal domain-containing protein</fullName>
    </recommendedName>
</protein>
<accession>A0A538SK48</accession>
<dbReference type="InterPro" id="IPR003695">
    <property type="entry name" value="Ppx_GppA_N"/>
</dbReference>
<proteinExistence type="predicted"/>
<dbReference type="InterPro" id="IPR050273">
    <property type="entry name" value="GppA/Ppx_hydrolase"/>
</dbReference>
<dbReference type="Gene3D" id="3.30.420.150">
    <property type="entry name" value="Exopolyphosphatase. Domain 2"/>
    <property type="match status" value="1"/>
</dbReference>
<dbReference type="PANTHER" id="PTHR30005:SF0">
    <property type="entry name" value="RETROGRADE REGULATION PROTEIN 2"/>
    <property type="match status" value="1"/>
</dbReference>
<dbReference type="Pfam" id="PF02541">
    <property type="entry name" value="Ppx-GppA"/>
    <property type="match status" value="1"/>
</dbReference>
<dbReference type="Proteomes" id="UP000320184">
    <property type="component" value="Unassembled WGS sequence"/>
</dbReference>
<dbReference type="Gene3D" id="3.30.420.40">
    <property type="match status" value="1"/>
</dbReference>
<gene>
    <name evidence="2" type="ORF">E6K73_04990</name>
</gene>
<feature type="domain" description="Ppx/GppA phosphatase N-terminal" evidence="1">
    <location>
        <begin position="28"/>
        <end position="301"/>
    </location>
</feature>
<dbReference type="AlphaFoldDB" id="A0A538SK48"/>
<sequence length="319" mass="32797">MRVGAIDIGSNSIRLLVGDIAGTSPNGGNVKAVARASDTCRLGRGLGRSGLIDWGTAGRAADLAAEFARRARALGAVHTLIGATAALRSASNGAEVAGLIAERAGLPVRILTGDEEARLVYRAVVTGLGPPALRSSCVVFDLGGGSTEVVSGMGAEAGRWVSLPIGAVSLTERYLTTNPPSGHERSVLEKAVRDEIMHGCAYLPERSPVLAGVGGTVTVLALLDRGLSTYEPSLIEGWVIAHHRLEGLVERLAASSQEDRRNWPAMGEGRADIVVAGAVAVGLLAERFPSAGLVCSTQGLRFALARLAAEEAGLGGDGR</sequence>
<evidence type="ECO:0000313" key="3">
    <source>
        <dbReference type="Proteomes" id="UP000320184"/>
    </source>
</evidence>
<dbReference type="CDD" id="cd24054">
    <property type="entry name" value="ASKHA_NBD_AaPPX-GppA_MtPPX2-like"/>
    <property type="match status" value="1"/>
</dbReference>
<dbReference type="SUPFAM" id="SSF53067">
    <property type="entry name" value="Actin-like ATPase domain"/>
    <property type="match status" value="2"/>
</dbReference>
<reference evidence="2 3" key="1">
    <citation type="journal article" date="2019" name="Nat. Microbiol.">
        <title>Mediterranean grassland soil C-N compound turnover is dependent on rainfall and depth, and is mediated by genomically divergent microorganisms.</title>
        <authorList>
            <person name="Diamond S."/>
            <person name="Andeer P.F."/>
            <person name="Li Z."/>
            <person name="Crits-Christoph A."/>
            <person name="Burstein D."/>
            <person name="Anantharaman K."/>
            <person name="Lane K.R."/>
            <person name="Thomas B.C."/>
            <person name="Pan C."/>
            <person name="Northen T.R."/>
            <person name="Banfield J.F."/>
        </authorList>
    </citation>
    <scope>NUCLEOTIDE SEQUENCE [LARGE SCALE GENOMIC DNA]</scope>
    <source>
        <strain evidence="2">WS_3</strain>
    </source>
</reference>